<organism evidence="7 8">
    <name type="scientific">Marinoscillum luteum</name>
    <dbReference type="NCBI Taxonomy" id="861051"/>
    <lineage>
        <taxon>Bacteria</taxon>
        <taxon>Pseudomonadati</taxon>
        <taxon>Bacteroidota</taxon>
        <taxon>Cytophagia</taxon>
        <taxon>Cytophagales</taxon>
        <taxon>Reichenbachiellaceae</taxon>
        <taxon>Marinoscillum</taxon>
    </lineage>
</organism>
<feature type="transmembrane region" description="Helical" evidence="6">
    <location>
        <begin position="79"/>
        <end position="105"/>
    </location>
</feature>
<proteinExistence type="predicted"/>
<dbReference type="EMBL" id="JBIPKE010000018">
    <property type="protein sequence ID" value="MFH6984516.1"/>
    <property type="molecule type" value="Genomic_DNA"/>
</dbReference>
<feature type="transmembrane region" description="Helical" evidence="6">
    <location>
        <begin position="310"/>
        <end position="332"/>
    </location>
</feature>
<dbReference type="RefSeq" id="WP_395417884.1">
    <property type="nucleotide sequence ID" value="NZ_JBIPKE010000018.1"/>
</dbReference>
<dbReference type="PANTHER" id="PTHR30250:SF11">
    <property type="entry name" value="O-ANTIGEN TRANSPORTER-RELATED"/>
    <property type="match status" value="1"/>
</dbReference>
<feature type="transmembrane region" description="Helical" evidence="6">
    <location>
        <begin position="269"/>
        <end position="290"/>
    </location>
</feature>
<evidence type="ECO:0000256" key="5">
    <source>
        <dbReference type="ARBA" id="ARBA00023136"/>
    </source>
</evidence>
<keyword evidence="3 6" id="KW-0812">Transmembrane</keyword>
<dbReference type="Pfam" id="PF13440">
    <property type="entry name" value="Polysacc_synt_3"/>
    <property type="match status" value="1"/>
</dbReference>
<sequence>MGQLRQLASQTVVYGASSVLGRVLNYLLVPLYTAVFSPEDYGVVTELYAFVAFLNIVYTYGFETAYFRFATKSNDARHYFNVAQTSLIITSVLFSATLVLFSQNIASLLEYPGQGKYVVWLALVLAIDAVVAVPFARLRLEGKALRFATFKLSNIGLNIALNIFFLVFCPWWLAQFPASWVGLVYFPELGVGYVFISNLIANGFYLLFFAPWLVRLKLSMGRDWKLMMLYATPLLVMGFAGVTNEMLSRVLLKYSLPENFYPGQSNQEILGVFGACYKLSVFMTLAVQAFRYAFEPFFFSKSADKNSPELFAKVMHGFIIFGSFSWLVISLVLQDLAPIFLRQPSYLSALDIVPWLLGGGLFLGVYFNLSVWYKLTDQTKYGAWITIIGSLVTIGLNFALIPVLGYMGSAMTTFFSYLLMVCLSYVIGQKHYFVPYKTGKGLFYMALAGLSILAFYFCDLCQEYKYFSATGLIALYVVLVWLLDFRKQTFNK</sequence>
<keyword evidence="2" id="KW-1003">Cell membrane</keyword>
<feature type="transmembrane region" description="Helical" evidence="6">
    <location>
        <begin position="381"/>
        <end position="400"/>
    </location>
</feature>
<accession>A0ABW7NAY3</accession>
<feature type="transmembrane region" description="Helical" evidence="6">
    <location>
        <begin position="464"/>
        <end position="483"/>
    </location>
</feature>
<evidence type="ECO:0000256" key="2">
    <source>
        <dbReference type="ARBA" id="ARBA00022475"/>
    </source>
</evidence>
<feature type="transmembrane region" description="Helical" evidence="6">
    <location>
        <begin position="152"/>
        <end position="173"/>
    </location>
</feature>
<comment type="caution">
    <text evidence="7">The sequence shown here is derived from an EMBL/GenBank/DDBJ whole genome shotgun (WGS) entry which is preliminary data.</text>
</comment>
<comment type="subcellular location">
    <subcellularLocation>
        <location evidence="1">Cell membrane</location>
        <topology evidence="1">Multi-pass membrane protein</topology>
    </subcellularLocation>
</comment>
<name>A0ABW7NAY3_9BACT</name>
<evidence type="ECO:0000313" key="7">
    <source>
        <dbReference type="EMBL" id="MFH6984516.1"/>
    </source>
</evidence>
<evidence type="ECO:0000313" key="8">
    <source>
        <dbReference type="Proteomes" id="UP001610063"/>
    </source>
</evidence>
<feature type="transmembrane region" description="Helical" evidence="6">
    <location>
        <begin position="226"/>
        <end position="243"/>
    </location>
</feature>
<feature type="transmembrane region" description="Helical" evidence="6">
    <location>
        <begin position="439"/>
        <end position="458"/>
    </location>
</feature>
<feature type="transmembrane region" description="Helical" evidence="6">
    <location>
        <begin position="406"/>
        <end position="427"/>
    </location>
</feature>
<keyword evidence="4 6" id="KW-1133">Transmembrane helix</keyword>
<feature type="transmembrane region" description="Helical" evidence="6">
    <location>
        <begin position="47"/>
        <end position="67"/>
    </location>
</feature>
<evidence type="ECO:0000256" key="3">
    <source>
        <dbReference type="ARBA" id="ARBA00022692"/>
    </source>
</evidence>
<evidence type="ECO:0000256" key="1">
    <source>
        <dbReference type="ARBA" id="ARBA00004651"/>
    </source>
</evidence>
<protein>
    <submittedName>
        <fullName evidence="7">Oligosaccharide flippase family protein</fullName>
    </submittedName>
</protein>
<evidence type="ECO:0000256" key="4">
    <source>
        <dbReference type="ARBA" id="ARBA00022989"/>
    </source>
</evidence>
<dbReference type="Proteomes" id="UP001610063">
    <property type="component" value="Unassembled WGS sequence"/>
</dbReference>
<keyword evidence="8" id="KW-1185">Reference proteome</keyword>
<feature type="transmembrane region" description="Helical" evidence="6">
    <location>
        <begin position="117"/>
        <end position="140"/>
    </location>
</feature>
<dbReference type="InterPro" id="IPR050833">
    <property type="entry name" value="Poly_Biosynth_Transport"/>
</dbReference>
<gene>
    <name evidence="7" type="ORF">ACHKAR_13770</name>
</gene>
<feature type="transmembrane region" description="Helical" evidence="6">
    <location>
        <begin position="12"/>
        <end position="35"/>
    </location>
</feature>
<reference evidence="7 8" key="1">
    <citation type="journal article" date="2013" name="Int. J. Syst. Evol. Microbiol.">
        <title>Marinoscillum luteum sp. nov., isolated from marine sediment.</title>
        <authorList>
            <person name="Cha I.T."/>
            <person name="Park S.J."/>
            <person name="Kim S.J."/>
            <person name="Kim J.G."/>
            <person name="Jung M.Y."/>
            <person name="Shin K.S."/>
            <person name="Kwon K.K."/>
            <person name="Yang S.H."/>
            <person name="Seo Y.S."/>
            <person name="Rhee S.K."/>
        </authorList>
    </citation>
    <scope>NUCLEOTIDE SEQUENCE [LARGE SCALE GENOMIC DNA]</scope>
    <source>
        <strain evidence="7 8">KCTC 23939</strain>
    </source>
</reference>
<evidence type="ECO:0000256" key="6">
    <source>
        <dbReference type="SAM" id="Phobius"/>
    </source>
</evidence>
<feature type="transmembrane region" description="Helical" evidence="6">
    <location>
        <begin position="193"/>
        <end position="214"/>
    </location>
</feature>
<dbReference type="PANTHER" id="PTHR30250">
    <property type="entry name" value="PST FAMILY PREDICTED COLANIC ACID TRANSPORTER"/>
    <property type="match status" value="1"/>
</dbReference>
<feature type="transmembrane region" description="Helical" evidence="6">
    <location>
        <begin position="352"/>
        <end position="369"/>
    </location>
</feature>
<keyword evidence="5 6" id="KW-0472">Membrane</keyword>